<dbReference type="PANTHER" id="PTHR32063">
    <property type="match status" value="1"/>
</dbReference>
<feature type="transmembrane region" description="Helical" evidence="1">
    <location>
        <begin position="880"/>
        <end position="900"/>
    </location>
</feature>
<name>B8GSB0_THISH</name>
<dbReference type="EMBL" id="CP001339">
    <property type="protein sequence ID" value="ACL72814.1"/>
    <property type="molecule type" value="Genomic_DNA"/>
</dbReference>
<dbReference type="GO" id="GO:0042910">
    <property type="term" value="F:xenobiotic transmembrane transporter activity"/>
    <property type="evidence" value="ECO:0007669"/>
    <property type="project" value="TreeGrafter"/>
</dbReference>
<dbReference type="Gene3D" id="3.30.70.1440">
    <property type="entry name" value="Multidrug efflux transporter AcrB pore domain"/>
    <property type="match status" value="1"/>
</dbReference>
<evidence type="ECO:0000313" key="3">
    <source>
        <dbReference type="Proteomes" id="UP000002383"/>
    </source>
</evidence>
<dbReference type="HOGENOM" id="CLU_002755_1_2_6"/>
<reference evidence="2 3" key="1">
    <citation type="journal article" date="2011" name="Stand. Genomic Sci.">
        <title>Complete genome sequence of 'Thioalkalivibrio sulfidophilus' HL-EbGr7.</title>
        <authorList>
            <person name="Muyzer G."/>
            <person name="Sorokin D.Y."/>
            <person name="Mavromatis K."/>
            <person name="Lapidus A."/>
            <person name="Clum A."/>
            <person name="Ivanova N."/>
            <person name="Pati A."/>
            <person name="d'Haeseleer P."/>
            <person name="Woyke T."/>
            <person name="Kyrpides N.C."/>
        </authorList>
    </citation>
    <scope>NUCLEOTIDE SEQUENCE [LARGE SCALE GENOMIC DNA]</scope>
    <source>
        <strain evidence="2 3">HL-EbGR7</strain>
    </source>
</reference>
<dbReference type="Proteomes" id="UP000002383">
    <property type="component" value="Chromosome"/>
</dbReference>
<protein>
    <submittedName>
        <fullName evidence="2">Acriflavin resistance protein</fullName>
    </submittedName>
</protein>
<evidence type="ECO:0000313" key="2">
    <source>
        <dbReference type="EMBL" id="ACL72814.1"/>
    </source>
</evidence>
<dbReference type="SUPFAM" id="SSF82714">
    <property type="entry name" value="Multidrug efflux transporter AcrB TolC docking domain, DN and DC subdomains"/>
    <property type="match status" value="2"/>
</dbReference>
<dbReference type="SUPFAM" id="SSF82866">
    <property type="entry name" value="Multidrug efflux transporter AcrB transmembrane domain"/>
    <property type="match status" value="2"/>
</dbReference>
<feature type="transmembrane region" description="Helical" evidence="1">
    <location>
        <begin position="854"/>
        <end position="873"/>
    </location>
</feature>
<keyword evidence="1" id="KW-0472">Membrane</keyword>
<dbReference type="KEGG" id="tgr:Tgr7_1732"/>
<keyword evidence="1" id="KW-0812">Transmembrane</keyword>
<dbReference type="OrthoDB" id="9758297at2"/>
<evidence type="ECO:0000256" key="1">
    <source>
        <dbReference type="SAM" id="Phobius"/>
    </source>
</evidence>
<keyword evidence="1" id="KW-1133">Transmembrane helix</keyword>
<feature type="transmembrane region" description="Helical" evidence="1">
    <location>
        <begin position="906"/>
        <end position="927"/>
    </location>
</feature>
<feature type="transmembrane region" description="Helical" evidence="1">
    <location>
        <begin position="461"/>
        <end position="484"/>
    </location>
</feature>
<accession>B8GSB0</accession>
<dbReference type="Pfam" id="PF00873">
    <property type="entry name" value="ACR_tran"/>
    <property type="match status" value="1"/>
</dbReference>
<dbReference type="GO" id="GO:0005886">
    <property type="term" value="C:plasma membrane"/>
    <property type="evidence" value="ECO:0007669"/>
    <property type="project" value="TreeGrafter"/>
</dbReference>
<dbReference type="AlphaFoldDB" id="B8GSB0"/>
<dbReference type="Gene3D" id="3.30.70.1320">
    <property type="entry name" value="Multidrug efflux transporter AcrB pore domain like"/>
    <property type="match status" value="1"/>
</dbReference>
<dbReference type="PRINTS" id="PR00702">
    <property type="entry name" value="ACRIFLAVINRP"/>
</dbReference>
<proteinExistence type="predicted"/>
<feature type="transmembrane region" description="Helical" evidence="1">
    <location>
        <begin position="383"/>
        <end position="408"/>
    </location>
</feature>
<feature type="transmembrane region" description="Helical" evidence="1">
    <location>
        <begin position="334"/>
        <end position="350"/>
    </location>
</feature>
<feature type="transmembrane region" description="Helical" evidence="1">
    <location>
        <begin position="12"/>
        <end position="34"/>
    </location>
</feature>
<dbReference type="PANTHER" id="PTHR32063:SF0">
    <property type="entry name" value="SWARMING MOTILITY PROTEIN SWRC"/>
    <property type="match status" value="1"/>
</dbReference>
<feature type="transmembrane region" description="Helical" evidence="1">
    <location>
        <begin position="987"/>
        <end position="1010"/>
    </location>
</feature>
<keyword evidence="3" id="KW-1185">Reference proteome</keyword>
<dbReference type="Gene3D" id="3.30.2090.10">
    <property type="entry name" value="Multidrug efflux transporter AcrB TolC docking domain, DN and DC subdomains"/>
    <property type="match status" value="2"/>
</dbReference>
<sequence precursor="true">MNVARFTVPRPVFTVMVTLIVVTLGLMALSRLPIDLLPDITYPTITVTTSYANAGPEEVEQLVTRPIEEVVAAVPGVLEITSTSSEGNSSVRISFDWGANLDEATNDVRDRLERIVNRLPENADRPRVRKFDTAMSPVMLVGIAGRLDPLEMRQIIDDRIRPRLERVPGVAAMDIWGGLEREVRVEVFPERLQALGLSLEDIRNAIRDANVNVPAGEIVQGRLDLRVRTPGEFESLEELRATVVAVRDGAPITLHQVAQVRDTHQRITRIIRINGEPGVRLAVRKQSDANTVEVARAVQQEIRRLNADFPQLSITVPINNARYIERSIENVSRSILYGGSLALLVLLFFLRNLRFTLVAATAIPVSVIATFGLIYFGGFTLNLMTLGGLALGVGLMVDNAIVVIENIARRRTEDGLAPLDAAVHGTGDVSAAIIASTLTTLAIFMPMFFAQDLAGILFKQLAFVVAFSLFCSLLVALTLVPMLMGRRLTIATHQSIAPVAALGRTARRLVEAIESGYLFLLERSQNQRWFIIMLSIGLFAVALSLIPRLGTEFMPPTDEGEIRVNIEMEAGTRLEVLDAQVVRIEQILLERVPELRSTIVSVGPNNSARIQVGLTELAERSRSSEEIAAELRRHLTGIAGTTVRVRASQGMVIRGLGGEDGERLTVEVRGFDLAQLDMIAQEVSARLRTVEGITDVRLGRDDGLPQQMVRIDRARAADLGVSVAQVARTLETALGGASAGEFRYAGTESRILVQLNNADRLTLEDILQLTLPGRGGEPVSLRNLVSFEMGLGPTSIQRKEQQRINTVSANIAGRDLGSVVADARASIADLPLPRNVDVIFAGDFEEQQRAFTELSIALIMAIALVYMVMASLYESLRDPLIVMMSVPLALIGVVGLLLATESTINVQSMIGVIMLVGIAVNNAILLVDQSARLHRDEGWAVMDAVREAGRRRLRPILMTSLTTILALIPLALGVGEGGEAQAPMARAVIGGLLSSTLITLLLIPALYTLFHRDRPRTEQGQAPCTNA</sequence>
<dbReference type="Gene3D" id="1.20.1640.10">
    <property type="entry name" value="Multidrug efflux transporter AcrB transmembrane domain"/>
    <property type="match status" value="2"/>
</dbReference>
<feature type="transmembrane region" description="Helical" evidence="1">
    <location>
        <begin position="357"/>
        <end position="377"/>
    </location>
</feature>
<feature type="transmembrane region" description="Helical" evidence="1">
    <location>
        <begin position="956"/>
        <end position="975"/>
    </location>
</feature>
<dbReference type="InterPro" id="IPR027463">
    <property type="entry name" value="AcrB_DN_DC_subdom"/>
</dbReference>
<dbReference type="RefSeq" id="WP_012638296.1">
    <property type="nucleotide sequence ID" value="NC_011901.1"/>
</dbReference>
<dbReference type="InterPro" id="IPR001036">
    <property type="entry name" value="Acrflvin-R"/>
</dbReference>
<organism evidence="2 3">
    <name type="scientific">Thioalkalivibrio sulfidiphilus (strain HL-EbGR7)</name>
    <dbReference type="NCBI Taxonomy" id="396588"/>
    <lineage>
        <taxon>Bacteria</taxon>
        <taxon>Pseudomonadati</taxon>
        <taxon>Pseudomonadota</taxon>
        <taxon>Gammaproteobacteria</taxon>
        <taxon>Chromatiales</taxon>
        <taxon>Ectothiorhodospiraceae</taxon>
        <taxon>Thioalkalivibrio</taxon>
    </lineage>
</organism>
<dbReference type="SUPFAM" id="SSF82693">
    <property type="entry name" value="Multidrug efflux transporter AcrB pore domain, PN1, PN2, PC1 and PC2 subdomains"/>
    <property type="match status" value="3"/>
</dbReference>
<dbReference type="STRING" id="396588.Tgr7_1732"/>
<feature type="transmembrane region" description="Helical" evidence="1">
    <location>
        <begin position="529"/>
        <end position="546"/>
    </location>
</feature>
<gene>
    <name evidence="2" type="ordered locus">Tgr7_1732</name>
</gene>
<dbReference type="eggNOG" id="COG0841">
    <property type="taxonomic scope" value="Bacteria"/>
</dbReference>
<dbReference type="Gene3D" id="3.30.70.1430">
    <property type="entry name" value="Multidrug efflux transporter AcrB pore domain"/>
    <property type="match status" value="2"/>
</dbReference>
<feature type="transmembrane region" description="Helical" evidence="1">
    <location>
        <begin position="429"/>
        <end position="449"/>
    </location>
</feature>